<evidence type="ECO:0000256" key="2">
    <source>
        <dbReference type="ARBA" id="ARBA00009142"/>
    </source>
</evidence>
<name>A0A1G5R0P0_9RHOB</name>
<gene>
    <name evidence="9" type="ORF">SAMN04488118_10796</name>
</gene>
<dbReference type="STRING" id="1156985.SAMN04488118_10796"/>
<dbReference type="AlphaFoldDB" id="A0A1G5R0P0"/>
<reference evidence="9 10" key="1">
    <citation type="submission" date="2016-10" db="EMBL/GenBank/DDBJ databases">
        <authorList>
            <person name="de Groot N.N."/>
        </authorList>
    </citation>
    <scope>NUCLEOTIDE SEQUENCE [LARGE SCALE GENOMIC DNA]</scope>
    <source>
        <strain evidence="9 10">U95</strain>
    </source>
</reference>
<dbReference type="PANTHER" id="PTHR30269">
    <property type="entry name" value="TRANSMEMBRANE PROTEIN YFCA"/>
    <property type="match status" value="1"/>
</dbReference>
<keyword evidence="7 8" id="KW-0472">Membrane</keyword>
<dbReference type="InterPro" id="IPR002781">
    <property type="entry name" value="TM_pro_TauE-like"/>
</dbReference>
<organism evidence="9 10">
    <name type="scientific">Epibacterium ulvae</name>
    <dbReference type="NCBI Taxonomy" id="1156985"/>
    <lineage>
        <taxon>Bacteria</taxon>
        <taxon>Pseudomonadati</taxon>
        <taxon>Pseudomonadota</taxon>
        <taxon>Alphaproteobacteria</taxon>
        <taxon>Rhodobacterales</taxon>
        <taxon>Roseobacteraceae</taxon>
        <taxon>Epibacterium</taxon>
    </lineage>
</organism>
<feature type="transmembrane region" description="Helical" evidence="8">
    <location>
        <begin position="30"/>
        <end position="53"/>
    </location>
</feature>
<feature type="transmembrane region" description="Helical" evidence="8">
    <location>
        <begin position="199"/>
        <end position="220"/>
    </location>
</feature>
<proteinExistence type="inferred from homology"/>
<dbReference type="EMBL" id="FMWG01000007">
    <property type="protein sequence ID" value="SCZ67674.1"/>
    <property type="molecule type" value="Genomic_DNA"/>
</dbReference>
<evidence type="ECO:0000256" key="3">
    <source>
        <dbReference type="ARBA" id="ARBA00022448"/>
    </source>
</evidence>
<dbReference type="PANTHER" id="PTHR30269:SF37">
    <property type="entry name" value="MEMBRANE TRANSPORTER PROTEIN"/>
    <property type="match status" value="1"/>
</dbReference>
<keyword evidence="4 8" id="KW-1003">Cell membrane</keyword>
<evidence type="ECO:0000313" key="10">
    <source>
        <dbReference type="Proteomes" id="UP000198767"/>
    </source>
</evidence>
<sequence>MAEYLYWGAMLLAVMLSGLSKGGLAGLGMLATPVMALVMPPLQAAAIMLPILVAQDVFSMWSFRASVAWDLLKVLLPGAVIGIFGAVGLAQVVEPVVFVWILGLISLAFGLFGLVNGGRGRFQIRRAGLLLGASAGALAGLTSAIAHAGAPPIQIYLLSQKLSKNGFVATTVFFFGVTNVLKLPAYMSMGLFTVDSLRLSAILMPAAIGATFLGILVVRWISAERFVTFVHASLCGVGLVLIYRAMV</sequence>
<accession>A0A1G5R0P0</accession>
<evidence type="ECO:0000256" key="7">
    <source>
        <dbReference type="ARBA" id="ARBA00023136"/>
    </source>
</evidence>
<keyword evidence="6 8" id="KW-1133">Transmembrane helix</keyword>
<keyword evidence="3" id="KW-0813">Transport</keyword>
<evidence type="ECO:0000256" key="5">
    <source>
        <dbReference type="ARBA" id="ARBA00022692"/>
    </source>
</evidence>
<evidence type="ECO:0000313" key="9">
    <source>
        <dbReference type="EMBL" id="SCZ67674.1"/>
    </source>
</evidence>
<comment type="similarity">
    <text evidence="2 8">Belongs to the 4-toluene sulfonate uptake permease (TSUP) (TC 2.A.102) family.</text>
</comment>
<dbReference type="Pfam" id="PF01925">
    <property type="entry name" value="TauE"/>
    <property type="match status" value="1"/>
</dbReference>
<dbReference type="OrthoDB" id="7028171at2"/>
<evidence type="ECO:0000256" key="4">
    <source>
        <dbReference type="ARBA" id="ARBA00022475"/>
    </source>
</evidence>
<comment type="subcellular location">
    <subcellularLocation>
        <location evidence="1 8">Cell membrane</location>
        <topology evidence="1 8">Multi-pass membrane protein</topology>
    </subcellularLocation>
</comment>
<feature type="transmembrane region" description="Helical" evidence="8">
    <location>
        <begin position="166"/>
        <end position="187"/>
    </location>
</feature>
<dbReference type="Proteomes" id="UP000198767">
    <property type="component" value="Unassembled WGS sequence"/>
</dbReference>
<dbReference type="GO" id="GO:0005886">
    <property type="term" value="C:plasma membrane"/>
    <property type="evidence" value="ECO:0007669"/>
    <property type="project" value="UniProtKB-SubCell"/>
</dbReference>
<dbReference type="RefSeq" id="WP_090219364.1">
    <property type="nucleotide sequence ID" value="NZ_CANLDO010000005.1"/>
</dbReference>
<evidence type="ECO:0000256" key="6">
    <source>
        <dbReference type="ARBA" id="ARBA00022989"/>
    </source>
</evidence>
<feature type="transmembrane region" description="Helical" evidence="8">
    <location>
        <begin position="97"/>
        <end position="115"/>
    </location>
</feature>
<evidence type="ECO:0000256" key="1">
    <source>
        <dbReference type="ARBA" id="ARBA00004651"/>
    </source>
</evidence>
<feature type="transmembrane region" description="Helical" evidence="8">
    <location>
        <begin position="226"/>
        <end position="246"/>
    </location>
</feature>
<feature type="transmembrane region" description="Helical" evidence="8">
    <location>
        <begin position="127"/>
        <end position="146"/>
    </location>
</feature>
<keyword evidence="5 8" id="KW-0812">Transmembrane</keyword>
<keyword evidence="10" id="KW-1185">Reference proteome</keyword>
<evidence type="ECO:0000256" key="8">
    <source>
        <dbReference type="RuleBase" id="RU363041"/>
    </source>
</evidence>
<dbReference type="InterPro" id="IPR052017">
    <property type="entry name" value="TSUP"/>
</dbReference>
<feature type="transmembrane region" description="Helical" evidence="8">
    <location>
        <begin position="74"/>
        <end position="91"/>
    </location>
</feature>
<protein>
    <recommendedName>
        <fullName evidence="8">Probable membrane transporter protein</fullName>
    </recommendedName>
</protein>